<evidence type="ECO:0000256" key="1">
    <source>
        <dbReference type="SAM" id="Phobius"/>
    </source>
</evidence>
<gene>
    <name evidence="2" type="ORF">ABVK25_003020</name>
</gene>
<accession>A0ABR4BIG9</accession>
<sequence length="211" mass="23958">MEFETQITALKRVAGRVEWRAFLVKLIQQDLLAEHRHLLQNVEERGFLLEELFANAERASLVLERNEDMMRIAKIIEDNVYLKAEITLGLRRRRGRKDSGNPQPSSATNAIMQHYDPPALIPPPAEEKQSLPKHFLENLNTLIPKSRARTTFSSFYTILALLTLFISASALCIGRAVTHNNPTIILPANSPRRRVLRQSVLSALNDILCVL</sequence>
<dbReference type="Proteomes" id="UP001590951">
    <property type="component" value="Unassembled WGS sequence"/>
</dbReference>
<keyword evidence="1" id="KW-0812">Transmembrane</keyword>
<evidence type="ECO:0000313" key="2">
    <source>
        <dbReference type="EMBL" id="KAL2056626.1"/>
    </source>
</evidence>
<keyword evidence="1" id="KW-1133">Transmembrane helix</keyword>
<feature type="transmembrane region" description="Helical" evidence="1">
    <location>
        <begin position="155"/>
        <end position="177"/>
    </location>
</feature>
<proteinExistence type="predicted"/>
<comment type="caution">
    <text evidence="2">The sequence shown here is derived from an EMBL/GenBank/DDBJ whole genome shotgun (WGS) entry which is preliminary data.</text>
</comment>
<name>A0ABR4BIG9_9LECA</name>
<reference evidence="2 3" key="1">
    <citation type="submission" date="2024-09" db="EMBL/GenBank/DDBJ databases">
        <title>Rethinking Asexuality: The Enigmatic Case of Functional Sexual Genes in Lepraria (Stereocaulaceae).</title>
        <authorList>
            <person name="Doellman M."/>
            <person name="Sun Y."/>
            <person name="Barcenas-Pena A."/>
            <person name="Lumbsch H.T."/>
            <person name="Grewe F."/>
        </authorList>
    </citation>
    <scope>NUCLEOTIDE SEQUENCE [LARGE SCALE GENOMIC DNA]</scope>
    <source>
        <strain evidence="2 3">Grewe 0041</strain>
    </source>
</reference>
<evidence type="ECO:0000313" key="3">
    <source>
        <dbReference type="Proteomes" id="UP001590951"/>
    </source>
</evidence>
<keyword evidence="3" id="KW-1185">Reference proteome</keyword>
<keyword evidence="1" id="KW-0472">Membrane</keyword>
<dbReference type="EMBL" id="JBHFEH010000007">
    <property type="protein sequence ID" value="KAL2056626.1"/>
    <property type="molecule type" value="Genomic_DNA"/>
</dbReference>
<protein>
    <submittedName>
        <fullName evidence="2">Uncharacterized protein</fullName>
    </submittedName>
</protein>
<organism evidence="2 3">
    <name type="scientific">Lepraria finkii</name>
    <dbReference type="NCBI Taxonomy" id="1340010"/>
    <lineage>
        <taxon>Eukaryota</taxon>
        <taxon>Fungi</taxon>
        <taxon>Dikarya</taxon>
        <taxon>Ascomycota</taxon>
        <taxon>Pezizomycotina</taxon>
        <taxon>Lecanoromycetes</taxon>
        <taxon>OSLEUM clade</taxon>
        <taxon>Lecanoromycetidae</taxon>
        <taxon>Lecanorales</taxon>
        <taxon>Lecanorineae</taxon>
        <taxon>Stereocaulaceae</taxon>
        <taxon>Lepraria</taxon>
    </lineage>
</organism>